<accession>A0A2H0LWU8</accession>
<keyword evidence="3" id="KW-1133">Transmembrane helix</keyword>
<feature type="domain" description="OmpA-like" evidence="4">
    <location>
        <begin position="75"/>
        <end position="198"/>
    </location>
</feature>
<evidence type="ECO:0000256" key="3">
    <source>
        <dbReference type="SAM" id="Phobius"/>
    </source>
</evidence>
<evidence type="ECO:0000256" key="2">
    <source>
        <dbReference type="SAM" id="Coils"/>
    </source>
</evidence>
<evidence type="ECO:0000313" key="6">
    <source>
        <dbReference type="Proteomes" id="UP000229641"/>
    </source>
</evidence>
<reference evidence="5 6" key="1">
    <citation type="submission" date="2017-09" db="EMBL/GenBank/DDBJ databases">
        <title>Depth-based differentiation of microbial function through sediment-hosted aquifers and enrichment of novel symbionts in the deep terrestrial subsurface.</title>
        <authorList>
            <person name="Probst A.J."/>
            <person name="Ladd B."/>
            <person name="Jarett J.K."/>
            <person name="Geller-Mcgrath D.E."/>
            <person name="Sieber C.M."/>
            <person name="Emerson J.B."/>
            <person name="Anantharaman K."/>
            <person name="Thomas B.C."/>
            <person name="Malmstrom R."/>
            <person name="Stieglmeier M."/>
            <person name="Klingl A."/>
            <person name="Woyke T."/>
            <person name="Ryan C.M."/>
            <person name="Banfield J.F."/>
        </authorList>
    </citation>
    <scope>NUCLEOTIDE SEQUENCE [LARGE SCALE GENOMIC DNA]</scope>
    <source>
        <strain evidence="5">CG11_big_fil_rev_8_21_14_0_20_42_13</strain>
    </source>
</reference>
<keyword evidence="5" id="KW-0969">Cilium</keyword>
<dbReference type="Gene3D" id="3.30.1330.60">
    <property type="entry name" value="OmpA-like domain"/>
    <property type="match status" value="1"/>
</dbReference>
<dbReference type="AlphaFoldDB" id="A0A2H0LWU8"/>
<protein>
    <submittedName>
        <fullName evidence="5">Flagellar motor protein MotB</fullName>
    </submittedName>
</protein>
<dbReference type="CDD" id="cd07185">
    <property type="entry name" value="OmpA_C-like"/>
    <property type="match status" value="1"/>
</dbReference>
<keyword evidence="1 3" id="KW-0472">Membrane</keyword>
<organism evidence="5 6">
    <name type="scientific">Candidatus Ghiorseimicrobium undicola</name>
    <dbReference type="NCBI Taxonomy" id="1974746"/>
    <lineage>
        <taxon>Bacteria</taxon>
        <taxon>Pseudomonadati</taxon>
        <taxon>Candidatus Omnitrophota</taxon>
        <taxon>Candidatus Ghiorseimicrobium</taxon>
    </lineage>
</organism>
<proteinExistence type="predicted"/>
<evidence type="ECO:0000313" key="5">
    <source>
        <dbReference type="EMBL" id="PIQ88899.1"/>
    </source>
</evidence>
<dbReference type="InterPro" id="IPR036737">
    <property type="entry name" value="OmpA-like_sf"/>
</dbReference>
<dbReference type="PANTHER" id="PTHR30329">
    <property type="entry name" value="STATOR ELEMENT OF FLAGELLAR MOTOR COMPLEX"/>
    <property type="match status" value="1"/>
</dbReference>
<feature type="coiled-coil region" evidence="2">
    <location>
        <begin position="32"/>
        <end position="66"/>
    </location>
</feature>
<dbReference type="Pfam" id="PF00691">
    <property type="entry name" value="OmpA"/>
    <property type="match status" value="1"/>
</dbReference>
<evidence type="ECO:0000259" key="4">
    <source>
        <dbReference type="PROSITE" id="PS51123"/>
    </source>
</evidence>
<dbReference type="PROSITE" id="PS51123">
    <property type="entry name" value="OMPA_2"/>
    <property type="match status" value="1"/>
</dbReference>
<gene>
    <name evidence="5" type="ORF">COV72_06380</name>
</gene>
<dbReference type="InterPro" id="IPR006665">
    <property type="entry name" value="OmpA-like"/>
</dbReference>
<dbReference type="Proteomes" id="UP000229641">
    <property type="component" value="Unassembled WGS sequence"/>
</dbReference>
<dbReference type="InterPro" id="IPR050330">
    <property type="entry name" value="Bact_OuterMem_StrucFunc"/>
</dbReference>
<comment type="caution">
    <text evidence="5">The sequence shown here is derived from an EMBL/GenBank/DDBJ whole genome shotgun (WGS) entry which is preliminary data.</text>
</comment>
<keyword evidence="2" id="KW-0175">Coiled coil</keyword>
<name>A0A2H0LWU8_9BACT</name>
<feature type="transmembrane region" description="Helical" evidence="3">
    <location>
        <begin position="12"/>
        <end position="28"/>
    </location>
</feature>
<dbReference type="GO" id="GO:0016020">
    <property type="term" value="C:membrane"/>
    <property type="evidence" value="ECO:0007669"/>
    <property type="project" value="UniProtKB-UniRule"/>
</dbReference>
<dbReference type="SUPFAM" id="SSF103088">
    <property type="entry name" value="OmpA-like"/>
    <property type="match status" value="1"/>
</dbReference>
<sequence length="218" mass="24631">MTNAINYRMRVFFVFMLVFALSGCTLILQKGKRSDIKKIESLSRQLSELEDAKRLLENRLKKEISDKEVTLEMAERGLVITFLADILFNSGKADIRTSAYATLDKIAKVLSENVPDNNVGIEGHTDNVPIKHSGWKSNWELSANRALSVLHYLVDEKGIEGERVSAIGYGEFRPVALNDTKEGRQQNRRVEIVILPKVTKVREGLDEEMPGLSKENLK</sequence>
<dbReference type="PANTHER" id="PTHR30329:SF21">
    <property type="entry name" value="LIPOPROTEIN YIAD-RELATED"/>
    <property type="match status" value="1"/>
</dbReference>
<keyword evidence="3" id="KW-0812">Transmembrane</keyword>
<keyword evidence="5" id="KW-0282">Flagellum</keyword>
<keyword evidence="5" id="KW-0966">Cell projection</keyword>
<dbReference type="EMBL" id="PCWA01000084">
    <property type="protein sequence ID" value="PIQ88899.1"/>
    <property type="molecule type" value="Genomic_DNA"/>
</dbReference>
<evidence type="ECO:0000256" key="1">
    <source>
        <dbReference type="PROSITE-ProRule" id="PRU00473"/>
    </source>
</evidence>